<feature type="compositionally biased region" description="Basic and acidic residues" evidence="1">
    <location>
        <begin position="338"/>
        <end position="347"/>
    </location>
</feature>
<keyword evidence="2" id="KW-1185">Reference proteome</keyword>
<evidence type="ECO:0000256" key="1">
    <source>
        <dbReference type="SAM" id="MobiDB-lite"/>
    </source>
</evidence>
<dbReference type="AlphaFoldDB" id="A0A7E4ZTN3"/>
<feature type="region of interest" description="Disordered" evidence="1">
    <location>
        <begin position="197"/>
        <end position="254"/>
    </location>
</feature>
<accession>A0A7E4ZTN3</accession>
<reference evidence="3" key="2">
    <citation type="submission" date="2020-10" db="UniProtKB">
        <authorList>
            <consortium name="WormBaseParasite"/>
        </authorList>
    </citation>
    <scope>IDENTIFICATION</scope>
</reference>
<evidence type="ECO:0000313" key="2">
    <source>
        <dbReference type="Proteomes" id="UP000492821"/>
    </source>
</evidence>
<reference evidence="2" key="1">
    <citation type="journal article" date="2013" name="Genetics">
        <title>The draft genome and transcriptome of Panagrellus redivivus are shaped by the harsh demands of a free-living lifestyle.</title>
        <authorList>
            <person name="Srinivasan J."/>
            <person name="Dillman A.R."/>
            <person name="Macchietto M.G."/>
            <person name="Heikkinen L."/>
            <person name="Lakso M."/>
            <person name="Fracchia K.M."/>
            <person name="Antoshechkin I."/>
            <person name="Mortazavi A."/>
            <person name="Wong G."/>
            <person name="Sternberg P.W."/>
        </authorList>
    </citation>
    <scope>NUCLEOTIDE SEQUENCE [LARGE SCALE GENOMIC DNA]</scope>
    <source>
        <strain evidence="2">MT8872</strain>
    </source>
</reference>
<feature type="compositionally biased region" description="Basic and acidic residues" evidence="1">
    <location>
        <begin position="388"/>
        <end position="403"/>
    </location>
</feature>
<evidence type="ECO:0000313" key="3">
    <source>
        <dbReference type="WBParaSite" id="Pan_g16803.t1"/>
    </source>
</evidence>
<feature type="compositionally biased region" description="Polar residues" evidence="1">
    <location>
        <begin position="359"/>
        <end position="371"/>
    </location>
</feature>
<proteinExistence type="predicted"/>
<name>A0A7E4ZTN3_PANRE</name>
<sequence length="594" mass="64464">MSEDGFVNIHIENSSEVLEIEPTSDGTILYEDISVLVDRPVKALIFRRDAVTRFIRLQGQGFRQPSTGWSSGTITALCQFGQQKTSPFFEMLKPDDDLKTVEQSKTTDCIDMLPAFAVSEGHVSPFGNGGGGKRSIPVTMEVEAVPSKRVAFSFGTSSTDSLTSAIEQPVTAALSCHSTSVVENRCQKAIGNEPLTCQTDADLPSDEHPEDPSNQANGDGDDVHSVGRVTTLDDATSGSGGHSAELDKDKASTNGIEIGSNDVTMASSDEFCSLNPLQPGVSTDKQAKKATVDNTDVVPVTDETSLKIGTEVITSDNTVDTTVCTDADSTVAGADGVDQTKDTDHQSPEVITIDDTTEGAETSNPNLNATSDQPDKPPNDDDDICINAEKDQRSTNNDTRDSSVEIIATIEAPTTSQKPKSPAKPSSEAAASSKPSSSKYVSVQLSYTQPPAVMPPALNHTNNYWLTVYNLPVLSDVCKLPMFSFYSNIYTTNFQLFFHYQTQILRTFEPFAHVFKGEVWRIDKLMFLHLNIVTLKKQIANVTGPFTKAFVASVQCLFTQPLRGDFVSDLIAVLRQIVLVNGIYVFKYPLYIQF</sequence>
<protein>
    <submittedName>
        <fullName evidence="3">HTH La-type RNA-binding domain-containing protein</fullName>
    </submittedName>
</protein>
<feature type="region of interest" description="Disordered" evidence="1">
    <location>
        <begin position="331"/>
        <end position="435"/>
    </location>
</feature>
<organism evidence="2 3">
    <name type="scientific">Panagrellus redivivus</name>
    <name type="common">Microworm</name>
    <dbReference type="NCBI Taxonomy" id="6233"/>
    <lineage>
        <taxon>Eukaryota</taxon>
        <taxon>Metazoa</taxon>
        <taxon>Ecdysozoa</taxon>
        <taxon>Nematoda</taxon>
        <taxon>Chromadorea</taxon>
        <taxon>Rhabditida</taxon>
        <taxon>Tylenchina</taxon>
        <taxon>Panagrolaimomorpha</taxon>
        <taxon>Panagrolaimoidea</taxon>
        <taxon>Panagrolaimidae</taxon>
        <taxon>Panagrellus</taxon>
    </lineage>
</organism>
<dbReference type="WBParaSite" id="Pan_g16803.t1">
    <property type="protein sequence ID" value="Pan_g16803.t1"/>
    <property type="gene ID" value="Pan_g16803"/>
</dbReference>
<feature type="compositionally biased region" description="Low complexity" evidence="1">
    <location>
        <begin position="418"/>
        <end position="435"/>
    </location>
</feature>
<dbReference type="Proteomes" id="UP000492821">
    <property type="component" value="Unassembled WGS sequence"/>
</dbReference>